<dbReference type="KEGG" id="fcy:FRACYDRAFT_232686"/>
<dbReference type="GO" id="GO:0016747">
    <property type="term" value="F:acyltransferase activity, transferring groups other than amino-acyl groups"/>
    <property type="evidence" value="ECO:0007669"/>
    <property type="project" value="InterPro"/>
</dbReference>
<organism evidence="5 6">
    <name type="scientific">Fragilariopsis cylindrus CCMP1102</name>
    <dbReference type="NCBI Taxonomy" id="635003"/>
    <lineage>
        <taxon>Eukaryota</taxon>
        <taxon>Sar</taxon>
        <taxon>Stramenopiles</taxon>
        <taxon>Ochrophyta</taxon>
        <taxon>Bacillariophyta</taxon>
        <taxon>Bacillariophyceae</taxon>
        <taxon>Bacillariophycidae</taxon>
        <taxon>Bacillariales</taxon>
        <taxon>Bacillariaceae</taxon>
        <taxon>Fragilariopsis</taxon>
    </lineage>
</organism>
<dbReference type="InterPro" id="IPR000182">
    <property type="entry name" value="GNAT_dom"/>
</dbReference>
<reference evidence="5 6" key="1">
    <citation type="submission" date="2016-09" db="EMBL/GenBank/DDBJ databases">
        <title>Extensive genetic diversity and differential bi-allelic expression allows diatom success in the polar Southern Ocean.</title>
        <authorList>
            <consortium name="DOE Joint Genome Institute"/>
            <person name="Mock T."/>
            <person name="Otillar R.P."/>
            <person name="Strauss J."/>
            <person name="Dupont C."/>
            <person name="Frickenhaus S."/>
            <person name="Maumus F."/>
            <person name="Mcmullan M."/>
            <person name="Sanges R."/>
            <person name="Schmutz J."/>
            <person name="Toseland A."/>
            <person name="Valas R."/>
            <person name="Veluchamy A."/>
            <person name="Ward B.J."/>
            <person name="Allen A."/>
            <person name="Barry K."/>
            <person name="Falciatore A."/>
            <person name="Ferrante M."/>
            <person name="Fortunato A.E."/>
            <person name="Gloeckner G."/>
            <person name="Gruber A."/>
            <person name="Hipkin R."/>
            <person name="Janech M."/>
            <person name="Kroth P."/>
            <person name="Leese F."/>
            <person name="Lindquist E."/>
            <person name="Lyon B.R."/>
            <person name="Martin J."/>
            <person name="Mayer C."/>
            <person name="Parker M."/>
            <person name="Quesneville H."/>
            <person name="Raymond J."/>
            <person name="Uhlig C."/>
            <person name="Valentin K.U."/>
            <person name="Worden A.Z."/>
            <person name="Armbrust E.V."/>
            <person name="Bowler C."/>
            <person name="Green B."/>
            <person name="Moulton V."/>
            <person name="Van Oosterhout C."/>
            <person name="Grigoriev I."/>
        </authorList>
    </citation>
    <scope>NUCLEOTIDE SEQUENCE [LARGE SCALE GENOMIC DNA]</scope>
    <source>
        <strain evidence="5 6">CCMP1102</strain>
    </source>
</reference>
<sequence>MEFTIDLLNGELLYSLVLLKFTSLVFAFESFQAPLPSARRENSDSCLFPLAQVVHGNMTMSTDNIDTATTTCEVVEDDFLSRIEYRTASPTDILRCVEMVKKDTTPNELLFASKNELQYRQHHAARYFRCAVYQDDDENHENGEDRIIGFITAIRVKKRIENDDELERALAIVCPHDSTGPILAIRSVIIAEEYRNKGLGKAMMKDYVNTIRQQVAKDLSHNKKTMTKIVGLCWGQGLLNFYINSGFSVQRADKLKKMCTSTTTIDQQEELQQAYHFDLSLIPLQPENSFVVHNRTSEFDCYIVDSFAAQPGTGNPAAVVILPEYFDPTVKQKWMLKVAAEFNLGETAFCWPVGNNSNGNWYGQDGDASTSNESHWNIRYFTPTIETTPRPRHADDDSHDDDTGHDDDARCEETAFGSTLASAAILYQTLPPAVLPPGNVVVFHASEDVLRMRLAKNEKDVLSSQRISKVCMDFSPKPPTELSTRAEKATVRNMLKSAFSTELEPLYVGLSDMGDLLVELSPQAFSGIGYDSLNYKAFLEWDGYYRGIVICCIPESVESGDCDEAGTNKEKDEDLLKIDFLSRFFAPKAGINEDPVTGSAHCSLGPYFAQKLRKNKVVGRQMSMRSGIVECQVELGKVTLTGTAITTMSGKLLM</sequence>
<dbReference type="Pfam" id="PF02567">
    <property type="entry name" value="PhzC-PhzF"/>
    <property type="match status" value="2"/>
</dbReference>
<evidence type="ECO:0000259" key="4">
    <source>
        <dbReference type="PROSITE" id="PS51186"/>
    </source>
</evidence>
<evidence type="ECO:0000256" key="3">
    <source>
        <dbReference type="SAM" id="MobiDB-lite"/>
    </source>
</evidence>
<dbReference type="PANTHER" id="PTHR13774">
    <property type="entry name" value="PHENAZINE BIOSYNTHESIS PROTEIN"/>
    <property type="match status" value="1"/>
</dbReference>
<dbReference type="Gene3D" id="3.40.630.30">
    <property type="match status" value="1"/>
</dbReference>
<dbReference type="EMBL" id="KV784353">
    <property type="protein sequence ID" value="OEU22527.1"/>
    <property type="molecule type" value="Genomic_DNA"/>
</dbReference>
<dbReference type="Gene3D" id="3.10.310.10">
    <property type="entry name" value="Diaminopimelate Epimerase, Chain A, domain 1"/>
    <property type="match status" value="2"/>
</dbReference>
<comment type="similarity">
    <text evidence="1">Belongs to the PhzF family.</text>
</comment>
<protein>
    <recommendedName>
        <fullName evidence="4">N-acetyltransferase domain-containing protein</fullName>
    </recommendedName>
</protein>
<gene>
    <name evidence="5" type="ORF">FRACYDRAFT_232686</name>
</gene>
<dbReference type="GO" id="GO:0005737">
    <property type="term" value="C:cytoplasm"/>
    <property type="evidence" value="ECO:0007669"/>
    <property type="project" value="TreeGrafter"/>
</dbReference>
<evidence type="ECO:0000256" key="2">
    <source>
        <dbReference type="ARBA" id="ARBA00023235"/>
    </source>
</evidence>
<evidence type="ECO:0000313" key="6">
    <source>
        <dbReference type="Proteomes" id="UP000095751"/>
    </source>
</evidence>
<dbReference type="Pfam" id="PF00583">
    <property type="entry name" value="Acetyltransf_1"/>
    <property type="match status" value="1"/>
</dbReference>
<feature type="domain" description="N-acetyltransferase" evidence="4">
    <location>
        <begin position="83"/>
        <end position="266"/>
    </location>
</feature>
<dbReference type="InterPro" id="IPR016181">
    <property type="entry name" value="Acyl_CoA_acyltransferase"/>
</dbReference>
<name>A0A1E7FWL9_9STRA</name>
<keyword evidence="2" id="KW-0413">Isomerase</keyword>
<dbReference type="SUPFAM" id="SSF54506">
    <property type="entry name" value="Diaminopimelate epimerase-like"/>
    <property type="match status" value="2"/>
</dbReference>
<feature type="region of interest" description="Disordered" evidence="3">
    <location>
        <begin position="386"/>
        <end position="410"/>
    </location>
</feature>
<dbReference type="SUPFAM" id="SSF55729">
    <property type="entry name" value="Acyl-CoA N-acyltransferases (Nat)"/>
    <property type="match status" value="1"/>
</dbReference>
<dbReference type="InterPro" id="IPR003719">
    <property type="entry name" value="Phenazine_PhzF-like"/>
</dbReference>
<dbReference type="PANTHER" id="PTHR13774:SF17">
    <property type="entry name" value="PHENAZINE BIOSYNTHESIS-LIKE DOMAIN-CONTAINING PROTEIN"/>
    <property type="match status" value="1"/>
</dbReference>
<dbReference type="PROSITE" id="PS51186">
    <property type="entry name" value="GNAT"/>
    <property type="match status" value="1"/>
</dbReference>
<proteinExistence type="inferred from homology"/>
<dbReference type="Proteomes" id="UP000095751">
    <property type="component" value="Unassembled WGS sequence"/>
</dbReference>
<evidence type="ECO:0000256" key="1">
    <source>
        <dbReference type="ARBA" id="ARBA00008270"/>
    </source>
</evidence>
<accession>A0A1E7FWL9</accession>
<evidence type="ECO:0000313" key="5">
    <source>
        <dbReference type="EMBL" id="OEU22527.1"/>
    </source>
</evidence>
<dbReference type="CDD" id="cd04301">
    <property type="entry name" value="NAT_SF"/>
    <property type="match status" value="1"/>
</dbReference>
<dbReference type="OrthoDB" id="75169at2759"/>
<dbReference type="InParanoid" id="A0A1E7FWL9"/>
<keyword evidence="6" id="KW-1185">Reference proteome</keyword>
<dbReference type="GO" id="GO:0016853">
    <property type="term" value="F:isomerase activity"/>
    <property type="evidence" value="ECO:0007669"/>
    <property type="project" value="UniProtKB-KW"/>
</dbReference>
<dbReference type="AlphaFoldDB" id="A0A1E7FWL9"/>